<dbReference type="CDD" id="cd00038">
    <property type="entry name" value="CAP_ED"/>
    <property type="match status" value="1"/>
</dbReference>
<feature type="transmembrane region" description="Helical" evidence="11">
    <location>
        <begin position="337"/>
        <end position="355"/>
    </location>
</feature>
<dbReference type="GO" id="GO:0005216">
    <property type="term" value="F:monoatomic ion channel activity"/>
    <property type="evidence" value="ECO:0007669"/>
    <property type="project" value="InterPro"/>
</dbReference>
<keyword evidence="4 11" id="KW-0812">Transmembrane</keyword>
<evidence type="ECO:0000256" key="2">
    <source>
        <dbReference type="ARBA" id="ARBA00022448"/>
    </source>
</evidence>
<protein>
    <recommendedName>
        <fullName evidence="13">Cyclic nucleotide-binding domain-containing protein</fullName>
    </recommendedName>
</protein>
<dbReference type="GO" id="GO:0005886">
    <property type="term" value="C:plasma membrane"/>
    <property type="evidence" value="ECO:0007669"/>
    <property type="project" value="UniProtKB-SubCell"/>
</dbReference>
<dbReference type="GO" id="GO:0015385">
    <property type="term" value="F:sodium:proton antiporter activity"/>
    <property type="evidence" value="ECO:0007669"/>
    <property type="project" value="InterPro"/>
</dbReference>
<dbReference type="PROSITE" id="PS50042">
    <property type="entry name" value="CNMP_BINDING_3"/>
    <property type="match status" value="1"/>
</dbReference>
<dbReference type="Proteomes" id="UP000708208">
    <property type="component" value="Unassembled WGS sequence"/>
</dbReference>
<keyword evidence="5 11" id="KW-1133">Transmembrane helix</keyword>
<feature type="transmembrane region" description="Helical" evidence="11">
    <location>
        <begin position="777"/>
        <end position="797"/>
    </location>
</feature>
<keyword evidence="2" id="KW-0813">Transport</keyword>
<feature type="signal peptide" evidence="12">
    <location>
        <begin position="1"/>
        <end position="29"/>
    </location>
</feature>
<comment type="caution">
    <text evidence="14">The sequence shown here is derived from an EMBL/GenBank/DDBJ whole genome shotgun (WGS) entry which is preliminary data.</text>
</comment>
<organism evidence="14 15">
    <name type="scientific">Allacma fusca</name>
    <dbReference type="NCBI Taxonomy" id="39272"/>
    <lineage>
        <taxon>Eukaryota</taxon>
        <taxon>Metazoa</taxon>
        <taxon>Ecdysozoa</taxon>
        <taxon>Arthropoda</taxon>
        <taxon>Hexapoda</taxon>
        <taxon>Collembola</taxon>
        <taxon>Symphypleona</taxon>
        <taxon>Sminthuridae</taxon>
        <taxon>Allacma</taxon>
    </lineage>
</organism>
<evidence type="ECO:0000313" key="15">
    <source>
        <dbReference type="Proteomes" id="UP000708208"/>
    </source>
</evidence>
<accession>A0A8J2KZG5</accession>
<dbReference type="Pfam" id="PF00999">
    <property type="entry name" value="Na_H_Exchanger"/>
    <property type="match status" value="1"/>
</dbReference>
<feature type="region of interest" description="Disordered" evidence="10">
    <location>
        <begin position="1241"/>
        <end position="1304"/>
    </location>
</feature>
<dbReference type="Pfam" id="PF00520">
    <property type="entry name" value="Ion_trans"/>
    <property type="match status" value="1"/>
</dbReference>
<evidence type="ECO:0000256" key="5">
    <source>
        <dbReference type="ARBA" id="ARBA00022989"/>
    </source>
</evidence>
<dbReference type="PANTHER" id="PTHR10110">
    <property type="entry name" value="SODIUM/HYDROGEN EXCHANGER"/>
    <property type="match status" value="1"/>
</dbReference>
<feature type="transmembrane region" description="Helical" evidence="11">
    <location>
        <begin position="477"/>
        <end position="495"/>
    </location>
</feature>
<evidence type="ECO:0000256" key="10">
    <source>
        <dbReference type="SAM" id="MobiDB-lite"/>
    </source>
</evidence>
<feature type="transmembrane region" description="Helical" evidence="11">
    <location>
        <begin position="404"/>
        <end position="429"/>
    </location>
</feature>
<feature type="transmembrane region" description="Helical" evidence="11">
    <location>
        <begin position="155"/>
        <end position="172"/>
    </location>
</feature>
<keyword evidence="12" id="KW-0732">Signal</keyword>
<keyword evidence="7" id="KW-0406">Ion transport</keyword>
<dbReference type="InterPro" id="IPR018422">
    <property type="entry name" value="Cation/H_exchanger_CPA1"/>
</dbReference>
<dbReference type="Pfam" id="PF00027">
    <property type="entry name" value="cNMP_binding"/>
    <property type="match status" value="1"/>
</dbReference>
<dbReference type="GO" id="GO:0015386">
    <property type="term" value="F:potassium:proton antiporter activity"/>
    <property type="evidence" value="ECO:0007669"/>
    <property type="project" value="TreeGrafter"/>
</dbReference>
<name>A0A8J2KZG5_9HEXA</name>
<evidence type="ECO:0000256" key="7">
    <source>
        <dbReference type="ARBA" id="ARBA00023065"/>
    </source>
</evidence>
<feature type="transmembrane region" description="Helical" evidence="11">
    <location>
        <begin position="118"/>
        <end position="135"/>
    </location>
</feature>
<dbReference type="EMBL" id="CAJVCH010527790">
    <property type="protein sequence ID" value="CAG7822907.1"/>
    <property type="molecule type" value="Genomic_DNA"/>
</dbReference>
<keyword evidence="6" id="KW-0915">Sodium</keyword>
<dbReference type="GO" id="GO:0051453">
    <property type="term" value="P:regulation of intracellular pH"/>
    <property type="evidence" value="ECO:0007669"/>
    <property type="project" value="TreeGrafter"/>
</dbReference>
<evidence type="ECO:0000256" key="1">
    <source>
        <dbReference type="ARBA" id="ARBA00004651"/>
    </source>
</evidence>
<dbReference type="InterPro" id="IPR005821">
    <property type="entry name" value="Ion_trans_dom"/>
</dbReference>
<dbReference type="OrthoDB" id="441412at2759"/>
<keyword evidence="3" id="KW-1003">Cell membrane</keyword>
<feature type="chain" id="PRO_5035222867" description="Cyclic nucleotide-binding domain-containing protein" evidence="12">
    <location>
        <begin position="30"/>
        <end position="1304"/>
    </location>
</feature>
<keyword evidence="8 11" id="KW-0472">Membrane</keyword>
<dbReference type="InterPro" id="IPR000595">
    <property type="entry name" value="cNMP-bd_dom"/>
</dbReference>
<feature type="transmembrane region" description="Helical" evidence="11">
    <location>
        <begin position="184"/>
        <end position="207"/>
    </location>
</feature>
<keyword evidence="9" id="KW-0739">Sodium transport</keyword>
<dbReference type="PANTHER" id="PTHR10110:SF86">
    <property type="entry name" value="SODIUM_HYDROGEN EXCHANGER 7"/>
    <property type="match status" value="1"/>
</dbReference>
<proteinExistence type="predicted"/>
<evidence type="ECO:0000256" key="4">
    <source>
        <dbReference type="ARBA" id="ARBA00022692"/>
    </source>
</evidence>
<evidence type="ECO:0000256" key="6">
    <source>
        <dbReference type="ARBA" id="ARBA00023053"/>
    </source>
</evidence>
<comment type="subcellular location">
    <subcellularLocation>
        <location evidence="1">Cell membrane</location>
        <topology evidence="1">Multi-pass membrane protein</topology>
    </subcellularLocation>
</comment>
<feature type="transmembrane region" description="Helical" evidence="11">
    <location>
        <begin position="367"/>
        <end position="392"/>
    </location>
</feature>
<feature type="transmembrane region" description="Helical" evidence="11">
    <location>
        <begin position="93"/>
        <end position="111"/>
    </location>
</feature>
<sequence>MVSRKRWHLPGLLLIVAFLLQTLISTTAAHDCSAEEEHVFGENSRNDEWEMDEFKEFCQLLKKRRESPQSSSSKVVDATLCEEEEFDVAGLRMLFVLMLMISYGALVRSVLKFFKLNIPYTVLLMISGLLIGYLSTNFCTQLFTYTSIARIPPKVILFTFLPVLIFESAFSISPHTFMRSMVQILIVSFPGMIMATFATGLICQQFFAAYKWSFVEASLFGSIVSATDPVAVVAILGELGTSEMLSVMIEGESLLNDGVAILLYEMLIEILTCEVKGDLVLYIFRKFCQITLGGPALGFVMGKIAVYCLSLIFNDATVEITITLVAAYMTYYVGEDILGVSGVMAVVALGITMGAEKTSISPEIEDFVHHFWAMLGYFANTVLFMIVGILITETALSKIDIEDWIYLLFLYISLNIVRLLMLAILYPLVSRFGYGLTWQNMMVMMWGGLRGAVGICLALDVYDNETLCQQLNLGPKFLFQVAGIVFLTLVVNGTTTKMLLEMLKLTEISTGRLQDMANAVKQLENAQYRTVNMLKHDRFLADSNWNYVDKYTIIKNPYGKKSLPSDLPLNQSLVSIKANSQDYLTECPDCHTLVKNEPTNLEFMEMTEEARLRVLKALKVSVWRQFEQGVLVELAVLNLVNIASATEDKPLRLVHASDLRKYWRINGCLPWIKKRITKHLGFQDEVLPPMPKNSCRRAVWWLVTRDCFEGVIILVILLNMIPAIWESVYIYDDNLQTSKFENVFFGLSLFFNCIYLAEAILKIIGRGPHDYFCVQKSNWIDIIVLILGGVDIVLYIIKIKATSVFVFVKLLRVARAVRLLKPIVPRLMLFVDKKINAKLFLGYDVGKGFVTAAEDVIKYLPQMVDHPKVMHKLKNVLERERLETVREMGIMQKDHPGIAIAVKTHHASRAVLNQMKESLMELKEDGLVDAKESDIIMIKLEENMKKLWNTPPSIAPAPPESLLENVFWIGGRPEIFQFFHERAILLSFAYGDIIFNAGERSNGVYIITSGMVKIHYIPTDTIVKKFDQDGEIPCMELFEDLTFRTSEDDFFSTGTVLGEQSILTNQLRAAVVKCETNIFAYHISEAVMREALMKFDDKFNSLECCIWRAVGMRVALAVLPKHPSYSSWTMDKIRLRLEKSCVPIGDEFNTIKVYDFIADILIIQGKVKDSFSNDIFFAPQLVPRGVSKLELIHSPTIKTRVLVIAYDDVDTASAPAPEQEPSKIALMKHLDAVVEQGCRISENDRTSKGSHPSKFGHRAKPRKAKRDLSMKPGFPTSVTRRSHRSRGFSTTAVNDEVGDVKRRK</sequence>
<reference evidence="14" key="1">
    <citation type="submission" date="2021-06" db="EMBL/GenBank/DDBJ databases">
        <authorList>
            <person name="Hodson N. C."/>
            <person name="Mongue J. A."/>
            <person name="Jaron S. K."/>
        </authorList>
    </citation>
    <scope>NUCLEOTIDE SEQUENCE</scope>
</reference>
<evidence type="ECO:0000256" key="11">
    <source>
        <dbReference type="SAM" id="Phobius"/>
    </source>
</evidence>
<evidence type="ECO:0000256" key="3">
    <source>
        <dbReference type="ARBA" id="ARBA00022475"/>
    </source>
</evidence>
<evidence type="ECO:0000256" key="8">
    <source>
        <dbReference type="ARBA" id="ARBA00023136"/>
    </source>
</evidence>
<evidence type="ECO:0000256" key="9">
    <source>
        <dbReference type="ARBA" id="ARBA00023201"/>
    </source>
</evidence>
<feature type="compositionally biased region" description="Basic residues" evidence="10">
    <location>
        <begin position="1254"/>
        <end position="1265"/>
    </location>
</feature>
<gene>
    <name evidence="14" type="ORF">AFUS01_LOCUS33149</name>
</gene>
<feature type="domain" description="Cyclic nucleotide-binding" evidence="13">
    <location>
        <begin position="988"/>
        <end position="1094"/>
    </location>
</feature>
<keyword evidence="15" id="KW-1185">Reference proteome</keyword>
<feature type="transmembrane region" description="Helical" evidence="11">
    <location>
        <begin position="743"/>
        <end position="765"/>
    </location>
</feature>
<feature type="transmembrane region" description="Helical" evidence="11">
    <location>
        <begin position="711"/>
        <end position="731"/>
    </location>
</feature>
<evidence type="ECO:0000256" key="12">
    <source>
        <dbReference type="SAM" id="SignalP"/>
    </source>
</evidence>
<dbReference type="InterPro" id="IPR006153">
    <property type="entry name" value="Cation/H_exchanger_TM"/>
</dbReference>
<evidence type="ECO:0000259" key="13">
    <source>
        <dbReference type="PROSITE" id="PS50042"/>
    </source>
</evidence>
<dbReference type="GO" id="GO:0098719">
    <property type="term" value="P:sodium ion import across plasma membrane"/>
    <property type="evidence" value="ECO:0007669"/>
    <property type="project" value="TreeGrafter"/>
</dbReference>
<evidence type="ECO:0000313" key="14">
    <source>
        <dbReference type="EMBL" id="CAG7822907.1"/>
    </source>
</evidence>